<dbReference type="Pfam" id="PF12697">
    <property type="entry name" value="Abhydrolase_6"/>
    <property type="match status" value="1"/>
</dbReference>
<keyword evidence="3" id="KW-1185">Reference proteome</keyword>
<dbReference type="Proteomes" id="UP001597351">
    <property type="component" value="Unassembled WGS sequence"/>
</dbReference>
<sequence length="268" mass="28227">MPDTAPDLLHDRAGPTGDLPVVLLHAGVADRRMWQPQWDALTAHRDVVRLDLRGFGDTTGRPDGPLAPWRDVLATLDGLGIARAHLVGASFGAGVAVEVALVDPGRAASLLLAAPGGALIPEATDTLRAFGRAENAALEADDLDAAVEANLVTWVDGPGQPSDRVDPAVRALVGEMQRRAFELTLDWDDVEEDELDPPALERLGEVDVPTLVLSGALDVDAIDLAATAVLAGVTGARQVVWPDAAHLPSLERPEAFTALLLDWLAEVS</sequence>
<evidence type="ECO:0000259" key="1">
    <source>
        <dbReference type="Pfam" id="PF12697"/>
    </source>
</evidence>
<dbReference type="PANTHER" id="PTHR43798">
    <property type="entry name" value="MONOACYLGLYCEROL LIPASE"/>
    <property type="match status" value="1"/>
</dbReference>
<dbReference type="InterPro" id="IPR029058">
    <property type="entry name" value="AB_hydrolase_fold"/>
</dbReference>
<dbReference type="GO" id="GO:0016787">
    <property type="term" value="F:hydrolase activity"/>
    <property type="evidence" value="ECO:0007669"/>
    <property type="project" value="UniProtKB-KW"/>
</dbReference>
<reference evidence="3" key="1">
    <citation type="journal article" date="2019" name="Int. J. Syst. Evol. Microbiol.">
        <title>The Global Catalogue of Microorganisms (GCM) 10K type strain sequencing project: providing services to taxonomists for standard genome sequencing and annotation.</title>
        <authorList>
            <consortium name="The Broad Institute Genomics Platform"/>
            <consortium name="The Broad Institute Genome Sequencing Center for Infectious Disease"/>
            <person name="Wu L."/>
            <person name="Ma J."/>
        </authorList>
    </citation>
    <scope>NUCLEOTIDE SEQUENCE [LARGE SCALE GENOMIC DNA]</scope>
    <source>
        <strain evidence="3">CGMCC 1.12477</strain>
    </source>
</reference>
<keyword evidence="2" id="KW-0378">Hydrolase</keyword>
<accession>A0ABW4TSN6</accession>
<dbReference type="EMBL" id="JBHUGD010000003">
    <property type="protein sequence ID" value="MFD1948041.1"/>
    <property type="molecule type" value="Genomic_DNA"/>
</dbReference>
<dbReference type="SUPFAM" id="SSF53474">
    <property type="entry name" value="alpha/beta-Hydrolases"/>
    <property type="match status" value="1"/>
</dbReference>
<evidence type="ECO:0000313" key="2">
    <source>
        <dbReference type="EMBL" id="MFD1948041.1"/>
    </source>
</evidence>
<proteinExistence type="predicted"/>
<feature type="domain" description="AB hydrolase-1" evidence="1">
    <location>
        <begin position="21"/>
        <end position="258"/>
    </location>
</feature>
<name>A0ABW4TSN6_9ACTN</name>
<evidence type="ECO:0000313" key="3">
    <source>
        <dbReference type="Proteomes" id="UP001597351"/>
    </source>
</evidence>
<protein>
    <submittedName>
        <fullName evidence="2">Alpha/beta fold hydrolase</fullName>
    </submittedName>
</protein>
<dbReference type="Gene3D" id="3.40.50.1820">
    <property type="entry name" value="alpha/beta hydrolase"/>
    <property type="match status" value="1"/>
</dbReference>
<organism evidence="2 3">
    <name type="scientific">Nocardioides aestuarii</name>
    <dbReference type="NCBI Taxonomy" id="252231"/>
    <lineage>
        <taxon>Bacteria</taxon>
        <taxon>Bacillati</taxon>
        <taxon>Actinomycetota</taxon>
        <taxon>Actinomycetes</taxon>
        <taxon>Propionibacteriales</taxon>
        <taxon>Nocardioidaceae</taxon>
        <taxon>Nocardioides</taxon>
    </lineage>
</organism>
<comment type="caution">
    <text evidence="2">The sequence shown here is derived from an EMBL/GenBank/DDBJ whole genome shotgun (WGS) entry which is preliminary data.</text>
</comment>
<dbReference type="RefSeq" id="WP_343919706.1">
    <property type="nucleotide sequence ID" value="NZ_BAAAJT010000002.1"/>
</dbReference>
<gene>
    <name evidence="2" type="ORF">ACFSDE_14670</name>
</gene>
<dbReference type="InterPro" id="IPR050266">
    <property type="entry name" value="AB_hydrolase_sf"/>
</dbReference>
<dbReference type="InterPro" id="IPR000073">
    <property type="entry name" value="AB_hydrolase_1"/>
</dbReference>